<accession>A0A6J6EKY0</accession>
<dbReference type="EMBL" id="CAEZTR010000044">
    <property type="protein sequence ID" value="CAB4577200.1"/>
    <property type="molecule type" value="Genomic_DNA"/>
</dbReference>
<proteinExistence type="predicted"/>
<sequence>MVLVGPPLLARAPSIGFVELTLFVPFTVIRESTSPMIEFVAVNEPVSLPSY</sequence>
<name>A0A6J6EKY0_9ZZZZ</name>
<evidence type="ECO:0000313" key="1">
    <source>
        <dbReference type="EMBL" id="CAB4577200.1"/>
    </source>
</evidence>
<protein>
    <submittedName>
        <fullName evidence="1">Unannotated protein</fullName>
    </submittedName>
</protein>
<organism evidence="1">
    <name type="scientific">freshwater metagenome</name>
    <dbReference type="NCBI Taxonomy" id="449393"/>
    <lineage>
        <taxon>unclassified sequences</taxon>
        <taxon>metagenomes</taxon>
        <taxon>ecological metagenomes</taxon>
    </lineage>
</organism>
<reference evidence="1" key="1">
    <citation type="submission" date="2020-05" db="EMBL/GenBank/DDBJ databases">
        <authorList>
            <person name="Chiriac C."/>
            <person name="Salcher M."/>
            <person name="Ghai R."/>
            <person name="Kavagutti S V."/>
        </authorList>
    </citation>
    <scope>NUCLEOTIDE SEQUENCE</scope>
</reference>
<dbReference type="AlphaFoldDB" id="A0A6J6EKY0"/>
<gene>
    <name evidence="1" type="ORF">UFOPK1711_00904</name>
</gene>